<keyword evidence="1" id="KW-0472">Membrane</keyword>
<name>A0A6N7TSD6_9BIFI</name>
<organism evidence="2 3">
    <name type="scientific">Bifidobacterium asteroides</name>
    <dbReference type="NCBI Taxonomy" id="1684"/>
    <lineage>
        <taxon>Bacteria</taxon>
        <taxon>Bacillati</taxon>
        <taxon>Actinomycetota</taxon>
        <taxon>Actinomycetes</taxon>
        <taxon>Bifidobacteriales</taxon>
        <taxon>Bifidobacteriaceae</taxon>
        <taxon>Bifidobacterium</taxon>
    </lineage>
</organism>
<sequence>MTDTTINEEGRPYWLPDWLYQILKWVGLGFLPLLGAFVHSVGPVWGLPHTDAIVTTIYALGVLIAGCIAGSEAKAAFSK</sequence>
<reference evidence="2 3" key="1">
    <citation type="submission" date="2019-11" db="EMBL/GenBank/DDBJ databases">
        <title>Draft Genome Sequence of Plant Growth-Promoting Rhizosphere-Associated Bacteria.</title>
        <authorList>
            <person name="Vasilyev I.Y."/>
            <person name="Radchenko V."/>
            <person name="Ilnitskaya E.V."/>
        </authorList>
    </citation>
    <scope>NUCLEOTIDE SEQUENCE [LARGE SCALE GENOMIC DNA]</scope>
    <source>
        <strain evidence="2 3">VRA_9sq_n</strain>
    </source>
</reference>
<dbReference type="Pfam" id="PF16938">
    <property type="entry name" value="Phage_holin_Dp1"/>
    <property type="match status" value="1"/>
</dbReference>
<evidence type="ECO:0000313" key="3">
    <source>
        <dbReference type="Proteomes" id="UP000436357"/>
    </source>
</evidence>
<evidence type="ECO:0000256" key="1">
    <source>
        <dbReference type="SAM" id="Phobius"/>
    </source>
</evidence>
<dbReference type="AlphaFoldDB" id="A0A6N7TSD6"/>
<comment type="caution">
    <text evidence="2">The sequence shown here is derived from an EMBL/GenBank/DDBJ whole genome shotgun (WGS) entry which is preliminary data.</text>
</comment>
<feature type="transmembrane region" description="Helical" evidence="1">
    <location>
        <begin position="52"/>
        <end position="71"/>
    </location>
</feature>
<dbReference type="RefSeq" id="WP_154312469.1">
    <property type="nucleotide sequence ID" value="NZ_WKKW01000001.1"/>
</dbReference>
<keyword evidence="1" id="KW-1133">Transmembrane helix</keyword>
<dbReference type="Proteomes" id="UP000436357">
    <property type="component" value="Unassembled WGS sequence"/>
</dbReference>
<proteinExistence type="predicted"/>
<keyword evidence="1" id="KW-0812">Transmembrane</keyword>
<accession>A0A6N7TSD6</accession>
<dbReference type="InterPro" id="IPR031612">
    <property type="entry name" value="Phage_holin_Dp1"/>
</dbReference>
<protein>
    <submittedName>
        <fullName evidence="2">Holin</fullName>
    </submittedName>
</protein>
<feature type="transmembrane region" description="Helical" evidence="1">
    <location>
        <begin position="25"/>
        <end position="46"/>
    </location>
</feature>
<evidence type="ECO:0000313" key="2">
    <source>
        <dbReference type="EMBL" id="MSD90161.1"/>
    </source>
</evidence>
<gene>
    <name evidence="2" type="ORF">GKC41_00530</name>
</gene>
<dbReference type="OrthoDB" id="3237235at2"/>
<dbReference type="EMBL" id="WKKW01000001">
    <property type="protein sequence ID" value="MSD90161.1"/>
    <property type="molecule type" value="Genomic_DNA"/>
</dbReference>